<keyword evidence="1" id="KW-0678">Repressor</keyword>
<keyword evidence="7" id="KW-1185">Reference proteome</keyword>
<dbReference type="SUPFAM" id="SSF47413">
    <property type="entry name" value="lambda repressor-like DNA-binding domains"/>
    <property type="match status" value="1"/>
</dbReference>
<evidence type="ECO:0000313" key="7">
    <source>
        <dbReference type="Proteomes" id="UP000800981"/>
    </source>
</evidence>
<gene>
    <name evidence="6" type="ORF">G9H71_05640</name>
</gene>
<sequence>MAQHRVTLAEVARRAGVSRTTASYVLNGLGKDMRIAEDARSRVLRAAQELDYRPNLMARSLKTKVTHTLALVSDTIVTEQYAGRLVHGALAAAVRQGRLAYLVEGEGEPAAEQRLLEDLLDRQVDGFVYARMFTRPVRLPAGLAGQRRVLLNCYTEDGREPSVLPDELEAGRAAARAVVAAGLQDGAYLVGERAPHVFAGRQRLAGIEEVLAGAGARLAGEAPCAWWPESAREAVAGLLAEGVRPRALVCLNDRVALGAYQAVHAAGLAIPDDVSVVSFDDSELAAWLDPPLTSVALPHFAMGQRAVERLLAGDTEGTERVPMPLRVRASLAGGAARG</sequence>
<dbReference type="RefSeq" id="WP_166279412.1">
    <property type="nucleotide sequence ID" value="NZ_JAANNP010000002.1"/>
</dbReference>
<dbReference type="SMART" id="SM00354">
    <property type="entry name" value="HTH_LACI"/>
    <property type="match status" value="1"/>
</dbReference>
<dbReference type="Pfam" id="PF00356">
    <property type="entry name" value="LacI"/>
    <property type="match status" value="1"/>
</dbReference>
<comment type="caution">
    <text evidence="6">The sequence shown here is derived from an EMBL/GenBank/DDBJ whole genome shotgun (WGS) entry which is preliminary data.</text>
</comment>
<dbReference type="InterPro" id="IPR010982">
    <property type="entry name" value="Lambda_DNA-bd_dom_sf"/>
</dbReference>
<dbReference type="Gene3D" id="3.40.50.2300">
    <property type="match status" value="2"/>
</dbReference>
<dbReference type="InterPro" id="IPR046335">
    <property type="entry name" value="LacI/GalR-like_sensor"/>
</dbReference>
<dbReference type="InterPro" id="IPR000843">
    <property type="entry name" value="HTH_LacI"/>
</dbReference>
<dbReference type="CDD" id="cd01392">
    <property type="entry name" value="HTH_LacI"/>
    <property type="match status" value="1"/>
</dbReference>
<dbReference type="EMBL" id="JAANNP010000002">
    <property type="protein sequence ID" value="NHC13263.1"/>
    <property type="molecule type" value="Genomic_DNA"/>
</dbReference>
<evidence type="ECO:0000256" key="1">
    <source>
        <dbReference type="ARBA" id="ARBA00022491"/>
    </source>
</evidence>
<reference evidence="6 7" key="1">
    <citation type="submission" date="2020-03" db="EMBL/GenBank/DDBJ databases">
        <title>Two novel Motilibacter sp.</title>
        <authorList>
            <person name="Liu S."/>
        </authorList>
    </citation>
    <scope>NUCLEOTIDE SEQUENCE [LARGE SCALE GENOMIC DNA]</scope>
    <source>
        <strain evidence="6 7">E257</strain>
    </source>
</reference>
<evidence type="ECO:0000313" key="6">
    <source>
        <dbReference type="EMBL" id="NHC13263.1"/>
    </source>
</evidence>
<evidence type="ECO:0000256" key="3">
    <source>
        <dbReference type="ARBA" id="ARBA00023125"/>
    </source>
</evidence>
<accession>A0ABX0GVF6</accession>
<name>A0ABX0GVF6_9ACTN</name>
<dbReference type="PROSITE" id="PS00356">
    <property type="entry name" value="HTH_LACI_1"/>
    <property type="match status" value="1"/>
</dbReference>
<dbReference type="Pfam" id="PF13377">
    <property type="entry name" value="Peripla_BP_3"/>
    <property type="match status" value="1"/>
</dbReference>
<organism evidence="6 7">
    <name type="scientific">Motilibacter deserti</name>
    <dbReference type="NCBI Taxonomy" id="2714956"/>
    <lineage>
        <taxon>Bacteria</taxon>
        <taxon>Bacillati</taxon>
        <taxon>Actinomycetota</taxon>
        <taxon>Actinomycetes</taxon>
        <taxon>Motilibacterales</taxon>
        <taxon>Motilibacteraceae</taxon>
        <taxon>Motilibacter</taxon>
    </lineage>
</organism>
<keyword evidence="4" id="KW-0804">Transcription</keyword>
<evidence type="ECO:0000256" key="4">
    <source>
        <dbReference type="ARBA" id="ARBA00023163"/>
    </source>
</evidence>
<dbReference type="CDD" id="cd06288">
    <property type="entry name" value="PBP1_sucrose_transcription_regulator"/>
    <property type="match status" value="1"/>
</dbReference>
<keyword evidence="2" id="KW-0805">Transcription regulation</keyword>
<feature type="domain" description="HTH lacI-type" evidence="5">
    <location>
        <begin position="6"/>
        <end position="63"/>
    </location>
</feature>
<dbReference type="InterPro" id="IPR028082">
    <property type="entry name" value="Peripla_BP_I"/>
</dbReference>
<keyword evidence="3 6" id="KW-0238">DNA-binding</keyword>
<dbReference type="Proteomes" id="UP000800981">
    <property type="component" value="Unassembled WGS sequence"/>
</dbReference>
<dbReference type="GO" id="GO:0003677">
    <property type="term" value="F:DNA binding"/>
    <property type="evidence" value="ECO:0007669"/>
    <property type="project" value="UniProtKB-KW"/>
</dbReference>
<dbReference type="Gene3D" id="1.10.260.40">
    <property type="entry name" value="lambda repressor-like DNA-binding domains"/>
    <property type="match status" value="1"/>
</dbReference>
<evidence type="ECO:0000256" key="2">
    <source>
        <dbReference type="ARBA" id="ARBA00023015"/>
    </source>
</evidence>
<dbReference type="PANTHER" id="PTHR30146:SF148">
    <property type="entry name" value="HTH-TYPE TRANSCRIPTIONAL REPRESSOR PURR-RELATED"/>
    <property type="match status" value="1"/>
</dbReference>
<dbReference type="SUPFAM" id="SSF53822">
    <property type="entry name" value="Periplasmic binding protein-like I"/>
    <property type="match status" value="1"/>
</dbReference>
<dbReference type="PROSITE" id="PS50932">
    <property type="entry name" value="HTH_LACI_2"/>
    <property type="match status" value="1"/>
</dbReference>
<proteinExistence type="predicted"/>
<evidence type="ECO:0000259" key="5">
    <source>
        <dbReference type="PROSITE" id="PS50932"/>
    </source>
</evidence>
<dbReference type="PANTHER" id="PTHR30146">
    <property type="entry name" value="LACI-RELATED TRANSCRIPTIONAL REPRESSOR"/>
    <property type="match status" value="1"/>
</dbReference>
<protein>
    <submittedName>
        <fullName evidence="6">LacI family DNA-binding transcriptional regulator</fullName>
    </submittedName>
</protein>